<reference evidence="2" key="1">
    <citation type="submission" date="2020-08" db="EMBL/GenBank/DDBJ databases">
        <title>Genomic Encyclopedia of Type Strains, Phase IV (KMG-IV): sequencing the most valuable type-strain genomes for metagenomic binning, comparative biology and taxonomic classification.</title>
        <authorList>
            <person name="Goeker M."/>
        </authorList>
    </citation>
    <scope>NUCLEOTIDE SEQUENCE [LARGE SCALE GENOMIC DNA]</scope>
    <source>
        <strain evidence="2">DSM 105040</strain>
    </source>
</reference>
<sequence length="63" mass="7147">MTEQEPTARNSREQREREDGTIDQRQQQIDPAGHHRVDVNAPSKSSMKQPGLRRPAPDPTDAK</sequence>
<dbReference type="Proteomes" id="UP000585681">
    <property type="component" value="Unassembled WGS sequence"/>
</dbReference>
<evidence type="ECO:0000313" key="2">
    <source>
        <dbReference type="EMBL" id="MBB4022777.1"/>
    </source>
</evidence>
<keyword evidence="3" id="KW-1185">Reference proteome</keyword>
<accession>A0A840CL43</accession>
<dbReference type="EMBL" id="JACIEQ010000003">
    <property type="protein sequence ID" value="MBB4022777.1"/>
    <property type="molecule type" value="Genomic_DNA"/>
</dbReference>
<comment type="caution">
    <text evidence="2">The sequence shown here is derived from an EMBL/GenBank/DDBJ whole genome shotgun (WGS) entry which is preliminary data.</text>
</comment>
<gene>
    <name evidence="2" type="ORF">GGR17_002596</name>
</gene>
<organism evidence="2 3">
    <name type="scientific">Actibacterium naphthalenivorans</name>
    <dbReference type="NCBI Taxonomy" id="1614693"/>
    <lineage>
        <taxon>Bacteria</taxon>
        <taxon>Pseudomonadati</taxon>
        <taxon>Pseudomonadota</taxon>
        <taxon>Alphaproteobacteria</taxon>
        <taxon>Rhodobacterales</taxon>
        <taxon>Roseobacteraceae</taxon>
        <taxon>Actibacterium</taxon>
    </lineage>
</organism>
<feature type="region of interest" description="Disordered" evidence="1">
    <location>
        <begin position="1"/>
        <end position="63"/>
    </location>
</feature>
<feature type="compositionally biased region" description="Basic and acidic residues" evidence="1">
    <location>
        <begin position="10"/>
        <end position="22"/>
    </location>
</feature>
<proteinExistence type="predicted"/>
<name>A0A840CL43_9RHOB</name>
<dbReference type="AlphaFoldDB" id="A0A840CL43"/>
<evidence type="ECO:0000313" key="3">
    <source>
        <dbReference type="Proteomes" id="UP000585681"/>
    </source>
</evidence>
<protein>
    <submittedName>
        <fullName evidence="2">Uncharacterized protein</fullName>
    </submittedName>
</protein>
<evidence type="ECO:0000256" key="1">
    <source>
        <dbReference type="SAM" id="MobiDB-lite"/>
    </source>
</evidence>
<dbReference type="RefSeq" id="WP_054539917.1">
    <property type="nucleotide sequence ID" value="NZ_JACIEQ010000003.1"/>
</dbReference>